<organism evidence="11 12">
    <name type="scientific">Paragonimus westermani</name>
    <dbReference type="NCBI Taxonomy" id="34504"/>
    <lineage>
        <taxon>Eukaryota</taxon>
        <taxon>Metazoa</taxon>
        <taxon>Spiralia</taxon>
        <taxon>Lophotrochozoa</taxon>
        <taxon>Platyhelminthes</taxon>
        <taxon>Trematoda</taxon>
        <taxon>Digenea</taxon>
        <taxon>Plagiorchiida</taxon>
        <taxon>Troglotremata</taxon>
        <taxon>Troglotrematidae</taxon>
        <taxon>Paragonimus</taxon>
    </lineage>
</organism>
<evidence type="ECO:0000256" key="1">
    <source>
        <dbReference type="ARBA" id="ARBA00004273"/>
    </source>
</evidence>
<evidence type="ECO:0000256" key="7">
    <source>
        <dbReference type="ARBA" id="ARBA00023128"/>
    </source>
</evidence>
<dbReference type="Pfam" id="PF13833">
    <property type="entry name" value="EF-hand_8"/>
    <property type="match status" value="1"/>
</dbReference>
<dbReference type="InterPro" id="IPR011992">
    <property type="entry name" value="EF-hand-dom_pair"/>
</dbReference>
<evidence type="ECO:0000256" key="8">
    <source>
        <dbReference type="ARBA" id="ARBA00023136"/>
    </source>
</evidence>
<name>A0A8T0DT20_9TREM</name>
<proteinExistence type="inferred from homology"/>
<dbReference type="OrthoDB" id="2161at2759"/>
<keyword evidence="5" id="KW-0999">Mitochondrion inner membrane</keyword>
<comment type="subcellular location">
    <subcellularLocation>
        <location evidence="1">Mitochondrion inner membrane</location>
    </subcellularLocation>
    <subcellularLocation>
        <location evidence="2">Mitochondrion intermembrane space</location>
    </subcellularLocation>
</comment>
<dbReference type="GO" id="GO:0051560">
    <property type="term" value="P:mitochondrial calcium ion homeostasis"/>
    <property type="evidence" value="ECO:0007669"/>
    <property type="project" value="TreeGrafter"/>
</dbReference>
<keyword evidence="4" id="KW-0677">Repeat</keyword>
<evidence type="ECO:0000259" key="10">
    <source>
        <dbReference type="PROSITE" id="PS50222"/>
    </source>
</evidence>
<keyword evidence="12" id="KW-1185">Reference proteome</keyword>
<feature type="domain" description="EF-hand" evidence="10">
    <location>
        <begin position="90"/>
        <end position="117"/>
    </location>
</feature>
<reference evidence="11 12" key="1">
    <citation type="submission" date="2019-07" db="EMBL/GenBank/DDBJ databases">
        <title>Annotation for the trematode Paragonimus westermani.</title>
        <authorList>
            <person name="Choi Y.-J."/>
        </authorList>
    </citation>
    <scope>NUCLEOTIDE SEQUENCE [LARGE SCALE GENOMIC DNA]</scope>
    <source>
        <strain evidence="11">180907_Pwestermani</strain>
    </source>
</reference>
<evidence type="ECO:0000256" key="3">
    <source>
        <dbReference type="ARBA" id="ARBA00022723"/>
    </source>
</evidence>
<keyword evidence="3" id="KW-0479">Metal-binding</keyword>
<evidence type="ECO:0000256" key="4">
    <source>
        <dbReference type="ARBA" id="ARBA00022737"/>
    </source>
</evidence>
<dbReference type="SUPFAM" id="SSF47473">
    <property type="entry name" value="EF-hand"/>
    <property type="match status" value="1"/>
</dbReference>
<comment type="caution">
    <text evidence="11">The sequence shown here is derived from an EMBL/GenBank/DDBJ whole genome shotgun (WGS) entry which is preliminary data.</text>
</comment>
<dbReference type="FunFam" id="1.10.238.10:FF:000416">
    <property type="entry name" value="Aralar1, isoform F"/>
    <property type="match status" value="1"/>
</dbReference>
<dbReference type="PROSITE" id="PS50222">
    <property type="entry name" value="EF_HAND_2"/>
    <property type="match status" value="1"/>
</dbReference>
<evidence type="ECO:0000256" key="9">
    <source>
        <dbReference type="ARBA" id="ARBA00038333"/>
    </source>
</evidence>
<dbReference type="InterPro" id="IPR002048">
    <property type="entry name" value="EF_hand_dom"/>
</dbReference>
<dbReference type="Gene3D" id="1.10.238.10">
    <property type="entry name" value="EF-hand"/>
    <property type="match status" value="1"/>
</dbReference>
<dbReference type="AlphaFoldDB" id="A0A8T0DT20"/>
<dbReference type="GO" id="GO:0005758">
    <property type="term" value="C:mitochondrial intermembrane space"/>
    <property type="evidence" value="ECO:0007669"/>
    <property type="project" value="UniProtKB-SubCell"/>
</dbReference>
<dbReference type="GO" id="GO:0005509">
    <property type="term" value="F:calcium ion binding"/>
    <property type="evidence" value="ECO:0007669"/>
    <property type="project" value="InterPro"/>
</dbReference>
<evidence type="ECO:0000256" key="5">
    <source>
        <dbReference type="ARBA" id="ARBA00022792"/>
    </source>
</evidence>
<keyword evidence="6" id="KW-0809">Transit peptide</keyword>
<dbReference type="EMBL" id="JTDF01000721">
    <property type="protein sequence ID" value="KAF8571075.1"/>
    <property type="molecule type" value="Genomic_DNA"/>
</dbReference>
<keyword evidence="8" id="KW-0472">Membrane</keyword>
<evidence type="ECO:0000313" key="11">
    <source>
        <dbReference type="EMBL" id="KAF8571075.1"/>
    </source>
</evidence>
<gene>
    <name evidence="11" type="ORF">P879_04870</name>
</gene>
<dbReference type="PANTHER" id="PTHR12294:SF1">
    <property type="entry name" value="CALCIUM UPTAKE PROTEIN 1, MITOCHONDRIAL"/>
    <property type="match status" value="1"/>
</dbReference>
<evidence type="ECO:0000256" key="2">
    <source>
        <dbReference type="ARBA" id="ARBA00004569"/>
    </source>
</evidence>
<dbReference type="GO" id="GO:0036444">
    <property type="term" value="P:calcium import into the mitochondrion"/>
    <property type="evidence" value="ECO:0007669"/>
    <property type="project" value="TreeGrafter"/>
</dbReference>
<comment type="similarity">
    <text evidence="9">Belongs to the MICU1 family. MICU1 subfamily.</text>
</comment>
<protein>
    <recommendedName>
        <fullName evidence="10">EF-hand domain-containing protein</fullName>
    </recommendedName>
</protein>
<dbReference type="PANTHER" id="PTHR12294">
    <property type="entry name" value="EF HAND DOMAIN FAMILY A1,A2-RELATED"/>
    <property type="match status" value="1"/>
</dbReference>
<sequence>MAVHHRASAESLRLVFLKYASVFSNGEHYMTAKDFVVHFLTLTDDQNVNESSITCIARAADTTKDGLISFDEFLALEALLCTPDALHALAFGIFDRTGGGHISFEDFEEVFRLTTPHRSIPFDFDCDFINLHFGKKKSRQLNYHDFTQIIHIHFS</sequence>
<evidence type="ECO:0000256" key="6">
    <source>
        <dbReference type="ARBA" id="ARBA00022946"/>
    </source>
</evidence>
<dbReference type="GO" id="GO:1990246">
    <property type="term" value="C:uniplex complex"/>
    <property type="evidence" value="ECO:0007669"/>
    <property type="project" value="TreeGrafter"/>
</dbReference>
<accession>A0A8T0DT20</accession>
<dbReference type="InterPro" id="IPR039800">
    <property type="entry name" value="MICU1/2/3"/>
</dbReference>
<dbReference type="Proteomes" id="UP000699462">
    <property type="component" value="Unassembled WGS sequence"/>
</dbReference>
<evidence type="ECO:0000313" key="12">
    <source>
        <dbReference type="Proteomes" id="UP000699462"/>
    </source>
</evidence>
<keyword evidence="7" id="KW-0496">Mitochondrion</keyword>